<gene>
    <name evidence="2" type="ORF">Ctob_009383</name>
</gene>
<evidence type="ECO:0008006" key="4">
    <source>
        <dbReference type="Google" id="ProtNLM"/>
    </source>
</evidence>
<organism evidence="2 3">
    <name type="scientific">Chrysochromulina tobinii</name>
    <dbReference type="NCBI Taxonomy" id="1460289"/>
    <lineage>
        <taxon>Eukaryota</taxon>
        <taxon>Haptista</taxon>
        <taxon>Haptophyta</taxon>
        <taxon>Prymnesiophyceae</taxon>
        <taxon>Prymnesiales</taxon>
        <taxon>Chrysochromulinaceae</taxon>
        <taxon>Chrysochromulina</taxon>
    </lineage>
</organism>
<dbReference type="EMBL" id="JWZX01000828">
    <property type="protein sequence ID" value="KOO35536.1"/>
    <property type="molecule type" value="Genomic_DNA"/>
</dbReference>
<comment type="caution">
    <text evidence="2">The sequence shown here is derived from an EMBL/GenBank/DDBJ whole genome shotgun (WGS) entry which is preliminary data.</text>
</comment>
<evidence type="ECO:0000313" key="2">
    <source>
        <dbReference type="EMBL" id="KOO35536.1"/>
    </source>
</evidence>
<feature type="chain" id="PRO_5005602496" description="Methyltransferase FkbM domain-containing protein" evidence="1">
    <location>
        <begin position="18"/>
        <end position="301"/>
    </location>
</feature>
<keyword evidence="1" id="KW-0732">Signal</keyword>
<dbReference type="Proteomes" id="UP000037460">
    <property type="component" value="Unassembled WGS sequence"/>
</dbReference>
<proteinExistence type="predicted"/>
<keyword evidence="3" id="KW-1185">Reference proteome</keyword>
<evidence type="ECO:0000313" key="3">
    <source>
        <dbReference type="Proteomes" id="UP000037460"/>
    </source>
</evidence>
<name>A0A0M0K9K8_9EUKA</name>
<dbReference type="OrthoDB" id="411251at2759"/>
<sequence length="301" mass="33178">MSMIMLALGAHVVSVEPASDFAMAVSESAHLNCFADRSVVLNAFACAVPDHGPRSCMRSRRAWTGYRAGGPPIGLRDRLKETHGVLLELILTRNLSALPRTRNELTGVLEPLTTIPADALPLHNLMAPPHWDLIKMDSDGPEGSWLRLVERLISQRKLTVGTLTIEGNNVDGETMQLFQAAHGYAVYRLEMGDRRRWITSDGWDAHSPSGTMATLRPPQPRDTLETEVFSLRAMRHLFRVADNITLSGWRTLLGPIAGLKGASRAGRRIASTGDKAVHHWLLTSEKNLAEPTRPGAKHHFV</sequence>
<accession>A0A0M0K9K8</accession>
<reference evidence="3" key="1">
    <citation type="journal article" date="2015" name="PLoS Genet.">
        <title>Genome Sequence and Transcriptome Analyses of Chrysochromulina tobin: Metabolic Tools for Enhanced Algal Fitness in the Prominent Order Prymnesiales (Haptophyceae).</title>
        <authorList>
            <person name="Hovde B.T."/>
            <person name="Deodato C.R."/>
            <person name="Hunsperger H.M."/>
            <person name="Ryken S.A."/>
            <person name="Yost W."/>
            <person name="Jha R.K."/>
            <person name="Patterson J."/>
            <person name="Monnat R.J. Jr."/>
            <person name="Barlow S.B."/>
            <person name="Starkenburg S.R."/>
            <person name="Cattolico R.A."/>
        </authorList>
    </citation>
    <scope>NUCLEOTIDE SEQUENCE</scope>
    <source>
        <strain evidence="3">CCMP291</strain>
    </source>
</reference>
<feature type="signal peptide" evidence="1">
    <location>
        <begin position="1"/>
        <end position="17"/>
    </location>
</feature>
<evidence type="ECO:0000256" key="1">
    <source>
        <dbReference type="SAM" id="SignalP"/>
    </source>
</evidence>
<protein>
    <recommendedName>
        <fullName evidence="4">Methyltransferase FkbM domain-containing protein</fullName>
    </recommendedName>
</protein>
<dbReference type="AlphaFoldDB" id="A0A0M0K9K8"/>